<comment type="caution">
    <text evidence="2">The sequence shown here is derived from an EMBL/GenBank/DDBJ whole genome shotgun (WGS) entry which is preliminary data.</text>
</comment>
<dbReference type="SUPFAM" id="SSF54523">
    <property type="entry name" value="Pili subunits"/>
    <property type="match status" value="1"/>
</dbReference>
<dbReference type="Proteomes" id="UP001202961">
    <property type="component" value="Unassembled WGS sequence"/>
</dbReference>
<dbReference type="InterPro" id="IPR045584">
    <property type="entry name" value="Pilin-like"/>
</dbReference>
<organism evidence="2 3">
    <name type="scientific">Aporhodopirellula aestuarii</name>
    <dbReference type="NCBI Taxonomy" id="2950107"/>
    <lineage>
        <taxon>Bacteria</taxon>
        <taxon>Pseudomonadati</taxon>
        <taxon>Planctomycetota</taxon>
        <taxon>Planctomycetia</taxon>
        <taxon>Pirellulales</taxon>
        <taxon>Pirellulaceae</taxon>
        <taxon>Aporhodopirellula</taxon>
    </lineage>
</organism>
<keyword evidence="1" id="KW-0812">Transmembrane</keyword>
<dbReference type="InterPro" id="IPR012902">
    <property type="entry name" value="N_methyl_site"/>
</dbReference>
<evidence type="ECO:0000313" key="2">
    <source>
        <dbReference type="EMBL" id="MCM2371640.1"/>
    </source>
</evidence>
<gene>
    <name evidence="2" type="ORF">NB063_13595</name>
</gene>
<feature type="transmembrane region" description="Helical" evidence="1">
    <location>
        <begin position="21"/>
        <end position="43"/>
    </location>
</feature>
<keyword evidence="3" id="KW-1185">Reference proteome</keyword>
<dbReference type="RefSeq" id="WP_250929275.1">
    <property type="nucleotide sequence ID" value="NZ_JAMQBK010000036.1"/>
</dbReference>
<keyword evidence="1" id="KW-0472">Membrane</keyword>
<evidence type="ECO:0000313" key="3">
    <source>
        <dbReference type="Proteomes" id="UP001202961"/>
    </source>
</evidence>
<dbReference type="EMBL" id="JAMQBK010000036">
    <property type="protein sequence ID" value="MCM2371640.1"/>
    <property type="molecule type" value="Genomic_DNA"/>
</dbReference>
<accession>A0ABT0U459</accession>
<dbReference type="Pfam" id="PF07963">
    <property type="entry name" value="N_methyl"/>
    <property type="match status" value="1"/>
</dbReference>
<keyword evidence="1" id="KW-1133">Transmembrane helix</keyword>
<evidence type="ECO:0000256" key="1">
    <source>
        <dbReference type="SAM" id="Phobius"/>
    </source>
</evidence>
<proteinExistence type="predicted"/>
<dbReference type="NCBIfam" id="TIGR02532">
    <property type="entry name" value="IV_pilin_GFxxxE"/>
    <property type="match status" value="1"/>
</dbReference>
<name>A0ABT0U459_9BACT</name>
<protein>
    <submittedName>
        <fullName evidence="2">Prepilin-type N-terminal cleavage/methylation domain-containing protein</fullName>
    </submittedName>
</protein>
<sequence>MTSGHSRGGRRPAPGFTLLELLLAMSIFAAAAALVIPIAAGLLGDRELVRAGDQLRGELTRLRVHAIREGRVMMLQSNSDSGELHVVPMYSAGDANMSTDSTGTMSSLLSGADQVMGTVAPTGDLTEEGWTIELPEGVVVRGVVTSPVGGASAIEAADLNSTAMASPSATGGNTVGGTMSPVYFYPTGQTSNAIITLGNQDDGIGDDAGSLANAVRVQIRGLTGDVTLRANP</sequence>
<reference evidence="2 3" key="1">
    <citation type="journal article" date="2022" name="Syst. Appl. Microbiol.">
        <title>Rhodopirellula aestuarii sp. nov., a novel member of the genus Rhodopirellula isolated from brackish sediments collected in the Tagus River estuary, Portugal.</title>
        <authorList>
            <person name="Vitorino I.R."/>
            <person name="Klimek D."/>
            <person name="Calusinska M."/>
            <person name="Lobo-da-Cunha A."/>
            <person name="Vasconcelos V."/>
            <person name="Lage O.M."/>
        </authorList>
    </citation>
    <scope>NUCLEOTIDE SEQUENCE [LARGE SCALE GENOMIC DNA]</scope>
    <source>
        <strain evidence="2 3">ICT_H3.1</strain>
    </source>
</reference>